<gene>
    <name evidence="2" type="ORF">SAMN05660703_3217</name>
</gene>
<keyword evidence="1" id="KW-0472">Membrane</keyword>
<reference evidence="2 3" key="1">
    <citation type="submission" date="2017-04" db="EMBL/GenBank/DDBJ databases">
        <authorList>
            <person name="Afonso C.L."/>
            <person name="Miller P.J."/>
            <person name="Scott M.A."/>
            <person name="Spackman E."/>
            <person name="Goraichik I."/>
            <person name="Dimitrov K.M."/>
            <person name="Suarez D.L."/>
            <person name="Swayne D.E."/>
        </authorList>
    </citation>
    <scope>NUCLEOTIDE SEQUENCE [LARGE SCALE GENOMIC DNA]</scope>
    <source>
        <strain evidence="2 3">DSM 21164</strain>
    </source>
</reference>
<evidence type="ECO:0000256" key="1">
    <source>
        <dbReference type="SAM" id="Phobius"/>
    </source>
</evidence>
<protein>
    <submittedName>
        <fullName evidence="2">Uncharacterized protein</fullName>
    </submittedName>
</protein>
<dbReference type="RefSeq" id="WP_084063179.1">
    <property type="nucleotide sequence ID" value="NZ_FWXO01000009.1"/>
</dbReference>
<dbReference type="OrthoDB" id="769130at2"/>
<name>A0A1W2CUP6_9FLAO</name>
<dbReference type="AlphaFoldDB" id="A0A1W2CUP6"/>
<dbReference type="EMBL" id="FWXO01000009">
    <property type="protein sequence ID" value="SMC88624.1"/>
    <property type="molecule type" value="Genomic_DNA"/>
</dbReference>
<evidence type="ECO:0000313" key="2">
    <source>
        <dbReference type="EMBL" id="SMC88624.1"/>
    </source>
</evidence>
<sequence length="118" mass="12875">MNNNLDNNNKAFPKGHFVGMWMGIGIAIFSGLGIPISIITKNFGFVGIGTAIGIVFGLLVGQSIENKYSREGRIRPLTESEKINRQGVLNLGKKITISIGLVLLTIGVLLFSFMYFKN</sequence>
<organism evidence="2 3">
    <name type="scientific">Cellulophaga tyrosinoxydans</name>
    <dbReference type="NCBI Taxonomy" id="504486"/>
    <lineage>
        <taxon>Bacteria</taxon>
        <taxon>Pseudomonadati</taxon>
        <taxon>Bacteroidota</taxon>
        <taxon>Flavobacteriia</taxon>
        <taxon>Flavobacteriales</taxon>
        <taxon>Flavobacteriaceae</taxon>
        <taxon>Cellulophaga</taxon>
    </lineage>
</organism>
<feature type="transmembrane region" description="Helical" evidence="1">
    <location>
        <begin position="45"/>
        <end position="64"/>
    </location>
</feature>
<keyword evidence="1" id="KW-0812">Transmembrane</keyword>
<dbReference type="Proteomes" id="UP000192360">
    <property type="component" value="Unassembled WGS sequence"/>
</dbReference>
<feature type="transmembrane region" description="Helical" evidence="1">
    <location>
        <begin position="20"/>
        <end position="39"/>
    </location>
</feature>
<accession>A0A1W2CUP6</accession>
<feature type="transmembrane region" description="Helical" evidence="1">
    <location>
        <begin position="95"/>
        <end position="116"/>
    </location>
</feature>
<proteinExistence type="predicted"/>
<keyword evidence="3" id="KW-1185">Reference proteome</keyword>
<keyword evidence="1" id="KW-1133">Transmembrane helix</keyword>
<evidence type="ECO:0000313" key="3">
    <source>
        <dbReference type="Proteomes" id="UP000192360"/>
    </source>
</evidence>